<evidence type="ECO:0000256" key="4">
    <source>
        <dbReference type="ARBA" id="ARBA00022827"/>
    </source>
</evidence>
<dbReference type="PANTHER" id="PTHR22897">
    <property type="entry name" value="QUIESCIN Q6-RELATED SULFHYDRYL OXIDASE"/>
    <property type="match status" value="1"/>
</dbReference>
<feature type="region of interest" description="Disordered" evidence="8">
    <location>
        <begin position="454"/>
        <end position="566"/>
    </location>
</feature>
<name>A0ABQ7GDS9_DUNSA</name>
<proteinExistence type="predicted"/>
<keyword evidence="7" id="KW-0472">Membrane</keyword>
<feature type="compositionally biased region" description="Gly residues" evidence="8">
    <location>
        <begin position="492"/>
        <end position="501"/>
    </location>
</feature>
<dbReference type="EMBL" id="MU069850">
    <property type="protein sequence ID" value="KAF5832771.1"/>
    <property type="molecule type" value="Genomic_DNA"/>
</dbReference>
<dbReference type="PANTHER" id="PTHR22897:SF8">
    <property type="entry name" value="SULFHYDRYL OXIDASE"/>
    <property type="match status" value="1"/>
</dbReference>
<reference evidence="10" key="1">
    <citation type="submission" date="2017-08" db="EMBL/GenBank/DDBJ databases">
        <authorList>
            <person name="Polle J.E."/>
            <person name="Barry K."/>
            <person name="Cushman J."/>
            <person name="Schmutz J."/>
            <person name="Tran D."/>
            <person name="Hathwaick L.T."/>
            <person name="Yim W.C."/>
            <person name="Jenkins J."/>
            <person name="Mckie-Krisberg Z.M."/>
            <person name="Prochnik S."/>
            <person name="Lindquist E."/>
            <person name="Dockter R.B."/>
            <person name="Adam C."/>
            <person name="Molina H."/>
            <person name="Bunkerborg J."/>
            <person name="Jin E."/>
            <person name="Buchheim M."/>
            <person name="Magnuson J."/>
        </authorList>
    </citation>
    <scope>NUCLEOTIDE SEQUENCE</scope>
    <source>
        <strain evidence="10">CCAP 19/18</strain>
    </source>
</reference>
<dbReference type="InterPro" id="IPR039798">
    <property type="entry name" value="Sulfhydryl_oxidase"/>
</dbReference>
<sequence>MFRLQALRRRYPEYITPAMANAWGSDIASGRQLSTNVLRDFQLRDPAVRAQMEGLGSSGSRSGFGGGMTGSVGGSSGATPDQHAVVKELTTNTFNATLGTLPPGSRRRLCADFQIASYPTIAYGSPEQFLARANVTIHPSSENRDASSVVAWVGRLMGKPFEYGKMPATKPVLKGQQWLDSRGSQQLQGSQGKPLEPQPNSLWTLADVELATVELFRQIMSTPPLHTGPEKRSALFQLLRWWSAAHPSGRCRGGAQKLVALFDAKWLPASEGAAPKQLQTFEICGPSDQLAGNSWQSCKGSLPNTRGFTCGLWLLFHTSSTRLPDNGGNIFVEGVRAFGNHFFMCGVCQEHFTQIIASPGPLDAVHTREDSMLWAWRTHNQVNARLAAFESEAGSTSGADPMFPKIQFPDARMCPSCWKHATQGDASTSTAGGAGAEWDEGAVLVFLDSVYGDDGSQDDGLDDGQADQVHAHKEGSPDTSTGMQPQVELGRRGGGGFGGSSGRQRGENSGVGNQKGGGAGEEQGGGTARFQELNGVNKGEGSNRGGLEDRDLGERKEGSSSSNNSNLAGDLGSGWVVLVWVGCVLGVVLLACYLLVPQRKGRGFQGFGASHYTQLLGNDSGGGPAGGGGSGSKRSEALTHGMCGVSIGSNGNGSARMRNGNGVCMGAARTQTLPKHTV</sequence>
<dbReference type="EC" id="1.8.3.2" evidence="7"/>
<keyword evidence="2 7" id="KW-0285">Flavoprotein</keyword>
<dbReference type="PROSITE" id="PS51324">
    <property type="entry name" value="ERV_ALR"/>
    <property type="match status" value="1"/>
</dbReference>
<keyword evidence="5 7" id="KW-0560">Oxidoreductase</keyword>
<accession>A0ABQ7GDS9</accession>
<evidence type="ECO:0000256" key="8">
    <source>
        <dbReference type="SAM" id="MobiDB-lite"/>
    </source>
</evidence>
<keyword evidence="11" id="KW-1185">Reference proteome</keyword>
<feature type="region of interest" description="Disordered" evidence="8">
    <location>
        <begin position="54"/>
        <end position="80"/>
    </location>
</feature>
<evidence type="ECO:0000256" key="1">
    <source>
        <dbReference type="ARBA" id="ARBA00001974"/>
    </source>
</evidence>
<keyword evidence="6" id="KW-1015">Disulfide bond</keyword>
<feature type="compositionally biased region" description="Acidic residues" evidence="8">
    <location>
        <begin position="455"/>
        <end position="465"/>
    </location>
</feature>
<dbReference type="Proteomes" id="UP000815325">
    <property type="component" value="Unassembled WGS sequence"/>
</dbReference>
<organism evidence="10 11">
    <name type="scientific">Dunaliella salina</name>
    <name type="common">Green alga</name>
    <name type="synonym">Protococcus salinus</name>
    <dbReference type="NCBI Taxonomy" id="3046"/>
    <lineage>
        <taxon>Eukaryota</taxon>
        <taxon>Viridiplantae</taxon>
        <taxon>Chlorophyta</taxon>
        <taxon>core chlorophytes</taxon>
        <taxon>Chlorophyceae</taxon>
        <taxon>CS clade</taxon>
        <taxon>Chlamydomonadales</taxon>
        <taxon>Dunaliellaceae</taxon>
        <taxon>Dunaliella</taxon>
    </lineage>
</organism>
<evidence type="ECO:0000256" key="2">
    <source>
        <dbReference type="ARBA" id="ARBA00022630"/>
    </source>
</evidence>
<feature type="compositionally biased region" description="Gly residues" evidence="8">
    <location>
        <begin position="62"/>
        <end position="76"/>
    </location>
</feature>
<evidence type="ECO:0000256" key="7">
    <source>
        <dbReference type="RuleBase" id="RU371123"/>
    </source>
</evidence>
<keyword evidence="4 7" id="KW-0274">FAD</keyword>
<comment type="cofactor">
    <cofactor evidence="1 7">
        <name>FAD</name>
        <dbReference type="ChEBI" id="CHEBI:57692"/>
    </cofactor>
</comment>
<feature type="compositionally biased region" description="Basic and acidic residues" evidence="8">
    <location>
        <begin position="546"/>
        <end position="558"/>
    </location>
</feature>
<dbReference type="InterPro" id="IPR017905">
    <property type="entry name" value="ERV/ALR_sulphydryl_oxidase"/>
</dbReference>
<dbReference type="InterPro" id="IPR036774">
    <property type="entry name" value="ERV/ALR_sulphydryl_oxid_sf"/>
</dbReference>
<comment type="catalytic activity">
    <reaction evidence="7">
        <text>2 R'C(R)SH + O2 = R'C(R)S-S(R)CR' + H2O2</text>
        <dbReference type="Rhea" id="RHEA:17357"/>
        <dbReference type="ChEBI" id="CHEBI:15379"/>
        <dbReference type="ChEBI" id="CHEBI:16240"/>
        <dbReference type="ChEBI" id="CHEBI:16520"/>
        <dbReference type="ChEBI" id="CHEBI:17412"/>
        <dbReference type="EC" id="1.8.3.2"/>
    </reaction>
</comment>
<evidence type="ECO:0000313" key="11">
    <source>
        <dbReference type="Proteomes" id="UP000815325"/>
    </source>
</evidence>
<feature type="transmembrane region" description="Helical" evidence="7">
    <location>
        <begin position="575"/>
        <end position="596"/>
    </location>
</feature>
<evidence type="ECO:0000256" key="5">
    <source>
        <dbReference type="ARBA" id="ARBA00023002"/>
    </source>
</evidence>
<comment type="caution">
    <text evidence="10">The sequence shown here is derived from an EMBL/GenBank/DDBJ whole genome shotgun (WGS) entry which is preliminary data.</text>
</comment>
<feature type="domain" description="ERV/ALR sulfhydryl oxidase" evidence="9">
    <location>
        <begin position="301"/>
        <end position="403"/>
    </location>
</feature>
<feature type="compositionally biased region" description="Gly residues" evidence="8">
    <location>
        <begin position="513"/>
        <end position="527"/>
    </location>
</feature>
<dbReference type="Gene3D" id="1.20.120.310">
    <property type="entry name" value="ERV/ALR sulfhydryl oxidase domain"/>
    <property type="match status" value="1"/>
</dbReference>
<evidence type="ECO:0000256" key="6">
    <source>
        <dbReference type="ARBA" id="ARBA00023157"/>
    </source>
</evidence>
<keyword evidence="7" id="KW-0812">Transmembrane</keyword>
<dbReference type="Pfam" id="PF04777">
    <property type="entry name" value="Evr1_Alr"/>
    <property type="match status" value="1"/>
</dbReference>
<gene>
    <name evidence="10" type="ORF">DUNSADRAFT_11229</name>
</gene>
<evidence type="ECO:0000313" key="10">
    <source>
        <dbReference type="EMBL" id="KAF5832771.1"/>
    </source>
</evidence>
<dbReference type="SUPFAM" id="SSF69000">
    <property type="entry name" value="FAD-dependent thiol oxidase"/>
    <property type="match status" value="1"/>
</dbReference>
<keyword evidence="7" id="KW-1133">Transmembrane helix</keyword>
<evidence type="ECO:0000256" key="3">
    <source>
        <dbReference type="ARBA" id="ARBA00022729"/>
    </source>
</evidence>
<protein>
    <recommendedName>
        <fullName evidence="7">Sulfhydryl oxidase</fullName>
        <ecNumber evidence="7">1.8.3.2</ecNumber>
    </recommendedName>
</protein>
<keyword evidence="3" id="KW-0732">Signal</keyword>
<evidence type="ECO:0000259" key="9">
    <source>
        <dbReference type="PROSITE" id="PS51324"/>
    </source>
</evidence>